<gene>
    <name evidence="2" type="ORF">GMRT_fx014</name>
</gene>
<dbReference type="EMBL" id="VDLU01000002">
    <property type="protein sequence ID" value="TNJ29188.1"/>
    <property type="molecule type" value="Genomic_DNA"/>
</dbReference>
<evidence type="ECO:0000313" key="2">
    <source>
        <dbReference type="EMBL" id="TNJ29188.1"/>
    </source>
</evidence>
<reference evidence="2 3" key="1">
    <citation type="submission" date="2019-05" db="EMBL/GenBank/DDBJ databases">
        <title>The compact genome of Giardia muris reveals important steps in the evolution of intestinal protozoan parasites.</title>
        <authorList>
            <person name="Xu F."/>
            <person name="Jimenez-Gonzalez A."/>
            <person name="Einarsson E."/>
            <person name="Astvaldsson A."/>
            <person name="Peirasmaki D."/>
            <person name="Eckmann L."/>
            <person name="Andersson J.O."/>
            <person name="Svard S.G."/>
            <person name="Jerlstrom-Hultqvist J."/>
        </authorList>
    </citation>
    <scope>NUCLEOTIDE SEQUENCE [LARGE SCALE GENOMIC DNA]</scope>
    <source>
        <strain evidence="2 3">Roberts-Thomson</strain>
    </source>
</reference>
<protein>
    <submittedName>
        <fullName evidence="2">Sec61beta family protein</fullName>
    </submittedName>
</protein>
<feature type="transmembrane region" description="Helical" evidence="1">
    <location>
        <begin position="23"/>
        <end position="44"/>
    </location>
</feature>
<dbReference type="Proteomes" id="UP000315496">
    <property type="component" value="Chromosome 2"/>
</dbReference>
<evidence type="ECO:0000256" key="1">
    <source>
        <dbReference type="SAM" id="Phobius"/>
    </source>
</evidence>
<keyword evidence="1" id="KW-1133">Transmembrane helix</keyword>
<accession>A0A4Z1T0F2</accession>
<organism evidence="2 3">
    <name type="scientific">Giardia muris</name>
    <dbReference type="NCBI Taxonomy" id="5742"/>
    <lineage>
        <taxon>Eukaryota</taxon>
        <taxon>Metamonada</taxon>
        <taxon>Diplomonadida</taxon>
        <taxon>Hexamitidae</taxon>
        <taxon>Giardiinae</taxon>
        <taxon>Giardia</taxon>
    </lineage>
</organism>
<keyword evidence="3" id="KW-1185">Reference proteome</keyword>
<dbReference type="VEuPathDB" id="GiardiaDB:GMRT_fx014"/>
<name>A0A4Z1T0F2_GIAMU</name>
<dbReference type="AlphaFoldDB" id="A0A4Z1T0F2"/>
<evidence type="ECO:0000313" key="3">
    <source>
        <dbReference type="Proteomes" id="UP000315496"/>
    </source>
</evidence>
<sequence length="46" mass="4997">MSTPTKRRSEKDLKGNVVLPGTVIKASFVFMGVILALHATTALLRK</sequence>
<proteinExistence type="predicted"/>
<keyword evidence="1" id="KW-0472">Membrane</keyword>
<comment type="caution">
    <text evidence="2">The sequence shown here is derived from an EMBL/GenBank/DDBJ whole genome shotgun (WGS) entry which is preliminary data.</text>
</comment>
<keyword evidence="1" id="KW-0812">Transmembrane</keyword>